<dbReference type="PANTHER" id="PTHR32089:SF120">
    <property type="entry name" value="METHYL-ACCEPTING CHEMOTAXIS PROTEIN TLPQ"/>
    <property type="match status" value="1"/>
</dbReference>
<feature type="domain" description="Methyl-accepting transducer" evidence="11">
    <location>
        <begin position="380"/>
        <end position="616"/>
    </location>
</feature>
<dbReference type="OrthoDB" id="8724845at2"/>
<dbReference type="Proteomes" id="UP000243207">
    <property type="component" value="Chromosome I"/>
</dbReference>
<feature type="region of interest" description="Disordered" evidence="9">
    <location>
        <begin position="428"/>
        <end position="452"/>
    </location>
</feature>
<comment type="subcellular location">
    <subcellularLocation>
        <location evidence="1">Membrane</location>
        <topology evidence="1">Multi-pass membrane protein</topology>
    </subcellularLocation>
</comment>
<dbReference type="Pfam" id="PF16591">
    <property type="entry name" value="HBM"/>
    <property type="match status" value="1"/>
</dbReference>
<dbReference type="EMBL" id="LT629736">
    <property type="protein sequence ID" value="SDT02380.1"/>
    <property type="molecule type" value="Genomic_DNA"/>
</dbReference>
<evidence type="ECO:0000259" key="13">
    <source>
        <dbReference type="PROSITE" id="PS51753"/>
    </source>
</evidence>
<dbReference type="InterPro" id="IPR004089">
    <property type="entry name" value="MCPsignal_dom"/>
</dbReference>
<gene>
    <name evidence="14" type="ORF">SAMN05216421_2722</name>
</gene>
<evidence type="ECO:0000313" key="14">
    <source>
        <dbReference type="EMBL" id="SDT02380.1"/>
    </source>
</evidence>
<evidence type="ECO:0000259" key="12">
    <source>
        <dbReference type="PROSITE" id="PS50885"/>
    </source>
</evidence>
<evidence type="ECO:0000256" key="5">
    <source>
        <dbReference type="ARBA" id="ARBA00023136"/>
    </source>
</evidence>
<comment type="similarity">
    <text evidence="7">Belongs to the methyl-accepting chemotaxis (MCP) protein family.</text>
</comment>
<evidence type="ECO:0000256" key="9">
    <source>
        <dbReference type="SAM" id="MobiDB-lite"/>
    </source>
</evidence>
<dbReference type="InterPro" id="IPR032255">
    <property type="entry name" value="HBM"/>
</dbReference>
<dbReference type="SMART" id="SM00283">
    <property type="entry name" value="MA"/>
    <property type="match status" value="1"/>
</dbReference>
<dbReference type="PROSITE" id="PS50111">
    <property type="entry name" value="CHEMOTAXIS_TRANSDUC_2"/>
    <property type="match status" value="1"/>
</dbReference>
<dbReference type="Pfam" id="PF00672">
    <property type="entry name" value="HAMP"/>
    <property type="match status" value="1"/>
</dbReference>
<dbReference type="STRING" id="487184.SAMN05216421_2722"/>
<dbReference type="SMART" id="SM00304">
    <property type="entry name" value="HAMP"/>
    <property type="match status" value="2"/>
</dbReference>
<protein>
    <submittedName>
        <fullName evidence="14">Methyl-accepting chemotaxis protein</fullName>
    </submittedName>
</protein>
<name>A0A1H1WZZ4_9GAMM</name>
<feature type="compositionally biased region" description="Basic and acidic residues" evidence="9">
    <location>
        <begin position="439"/>
        <end position="449"/>
    </location>
</feature>
<evidence type="ECO:0000256" key="3">
    <source>
        <dbReference type="ARBA" id="ARBA00022692"/>
    </source>
</evidence>
<feature type="domain" description="HAMP" evidence="12">
    <location>
        <begin position="323"/>
        <end position="375"/>
    </location>
</feature>
<evidence type="ECO:0000256" key="6">
    <source>
        <dbReference type="ARBA" id="ARBA00023224"/>
    </source>
</evidence>
<dbReference type="PANTHER" id="PTHR32089">
    <property type="entry name" value="METHYL-ACCEPTING CHEMOTAXIS PROTEIN MCPB"/>
    <property type="match status" value="1"/>
</dbReference>
<feature type="domain" description="HBM" evidence="13">
    <location>
        <begin position="42"/>
        <end position="296"/>
    </location>
</feature>
<keyword evidence="15" id="KW-1185">Reference proteome</keyword>
<evidence type="ECO:0000259" key="11">
    <source>
        <dbReference type="PROSITE" id="PS50111"/>
    </source>
</evidence>
<evidence type="ECO:0000256" key="8">
    <source>
        <dbReference type="PROSITE-ProRule" id="PRU00284"/>
    </source>
</evidence>
<reference evidence="15" key="1">
    <citation type="submission" date="2016-10" db="EMBL/GenBank/DDBJ databases">
        <authorList>
            <person name="Varghese N."/>
            <person name="Submissions S."/>
        </authorList>
    </citation>
    <scope>NUCLEOTIDE SEQUENCE [LARGE SCALE GENOMIC DNA]</scope>
    <source>
        <strain evidence="15">NRRL B-51270</strain>
    </source>
</reference>
<dbReference type="GO" id="GO:0016020">
    <property type="term" value="C:membrane"/>
    <property type="evidence" value="ECO:0007669"/>
    <property type="project" value="UniProtKB-SubCell"/>
</dbReference>
<dbReference type="FunFam" id="1.10.287.950:FF:000001">
    <property type="entry name" value="Methyl-accepting chemotaxis sensory transducer"/>
    <property type="match status" value="1"/>
</dbReference>
<evidence type="ECO:0000256" key="4">
    <source>
        <dbReference type="ARBA" id="ARBA00022989"/>
    </source>
</evidence>
<evidence type="ECO:0000256" key="2">
    <source>
        <dbReference type="ARBA" id="ARBA00022500"/>
    </source>
</evidence>
<dbReference type="Gene3D" id="1.10.287.950">
    <property type="entry name" value="Methyl-accepting chemotaxis protein"/>
    <property type="match status" value="1"/>
</dbReference>
<dbReference type="GO" id="GO:0004888">
    <property type="term" value="F:transmembrane signaling receptor activity"/>
    <property type="evidence" value="ECO:0007669"/>
    <property type="project" value="InterPro"/>
</dbReference>
<keyword evidence="2" id="KW-0145">Chemotaxis</keyword>
<dbReference type="GO" id="GO:0006935">
    <property type="term" value="P:chemotaxis"/>
    <property type="evidence" value="ECO:0007669"/>
    <property type="project" value="UniProtKB-KW"/>
</dbReference>
<dbReference type="Gene3D" id="1.20.1440.210">
    <property type="match status" value="1"/>
</dbReference>
<evidence type="ECO:0000256" key="7">
    <source>
        <dbReference type="ARBA" id="ARBA00029447"/>
    </source>
</evidence>
<evidence type="ECO:0000256" key="1">
    <source>
        <dbReference type="ARBA" id="ARBA00004141"/>
    </source>
</evidence>
<keyword evidence="4 10" id="KW-1133">Transmembrane helix</keyword>
<evidence type="ECO:0000256" key="10">
    <source>
        <dbReference type="SAM" id="Phobius"/>
    </source>
</evidence>
<keyword evidence="6 8" id="KW-0807">Transducer</keyword>
<sequence length="653" mass="70708">MSHFRFKDLAVKWKLAIGFGAVLLLTALVGLLSNDGINAVVDRVDKADDTNRLIKGLQDARLAEKNYIAAPDASRSEALQSHLAEVSMLARDLRDNHFHDQQNDQLMEGLIQQTGQYQAQFDRYAEVVRERALIVEEMRSKAQSVLDHLGQLRTLLQDEMLRELSAGGTIEFIQRDVQLAEEANAVMRWMLDARTDEKNFMIYRLGEYSAAVDAAVERIQAQLGQLDATVQDPTRSAAIVEAAASIDDYRTAFRRYVELETESQQAQAGMVREAQEAIASAEAARADQKAQMLSISDSVRRNTVVLPLAAIVLGVVFAWAIARSIVPRLQQAAAAARAVAEGRLDVEIVVDSQDEVGGVLQGLGDMIRGLRELIGGLQLSATEVAAAAEQLSAVTIQTAQGVQSQRQEVEQVASAMQQMSTSFHEVAGNAEQASGAAQDSDRASSEGERLVTTSQQSIQALANDIQASTNMVSIVKDKSSNVTRVLDVIKGIAEQTNLLALNAAIEAARAGEQGRGFAVVATEVRSLAQRTQESTTEIEALIDDLQSGVEQTVRSMAQNRKRAEASVEEGEQVARALRRISEAVATIATMNVQIASAATEQSAVAEEVNRSVQRINTIADQSAAGSDEISRSSEELARLGQQLQGLTERFSLG</sequence>
<proteinExistence type="inferred from homology"/>
<dbReference type="RefSeq" id="WP_093395691.1">
    <property type="nucleotide sequence ID" value="NZ_LT629736.1"/>
</dbReference>
<dbReference type="AlphaFoldDB" id="A0A1H1WZZ4"/>
<dbReference type="GO" id="GO:0007165">
    <property type="term" value="P:signal transduction"/>
    <property type="evidence" value="ECO:0007669"/>
    <property type="project" value="UniProtKB-KW"/>
</dbReference>
<keyword evidence="3 10" id="KW-0812">Transmembrane</keyword>
<dbReference type="SMART" id="SM01358">
    <property type="entry name" value="HBM"/>
    <property type="match status" value="1"/>
</dbReference>
<dbReference type="SUPFAM" id="SSF58104">
    <property type="entry name" value="Methyl-accepting chemotaxis protein (MCP) signaling domain"/>
    <property type="match status" value="1"/>
</dbReference>
<dbReference type="PRINTS" id="PR00260">
    <property type="entry name" value="CHEMTRNSDUCR"/>
</dbReference>
<dbReference type="PROSITE" id="PS51753">
    <property type="entry name" value="HBM"/>
    <property type="match status" value="1"/>
</dbReference>
<dbReference type="PROSITE" id="PS50885">
    <property type="entry name" value="HAMP"/>
    <property type="match status" value="1"/>
</dbReference>
<dbReference type="CDD" id="cd11386">
    <property type="entry name" value="MCP_signal"/>
    <property type="match status" value="1"/>
</dbReference>
<dbReference type="Pfam" id="PF00015">
    <property type="entry name" value="MCPsignal"/>
    <property type="match status" value="1"/>
</dbReference>
<accession>A0A1H1WZZ4</accession>
<dbReference type="InterPro" id="IPR004090">
    <property type="entry name" value="Chemotax_Me-accpt_rcpt"/>
</dbReference>
<feature type="transmembrane region" description="Helical" evidence="10">
    <location>
        <begin position="304"/>
        <end position="322"/>
    </location>
</feature>
<evidence type="ECO:0000313" key="15">
    <source>
        <dbReference type="Proteomes" id="UP000243207"/>
    </source>
</evidence>
<organism evidence="14 15">
    <name type="scientific">Halopseudomonas xinjiangensis</name>
    <dbReference type="NCBI Taxonomy" id="487184"/>
    <lineage>
        <taxon>Bacteria</taxon>
        <taxon>Pseudomonadati</taxon>
        <taxon>Pseudomonadota</taxon>
        <taxon>Gammaproteobacteria</taxon>
        <taxon>Pseudomonadales</taxon>
        <taxon>Pseudomonadaceae</taxon>
        <taxon>Halopseudomonas</taxon>
    </lineage>
</organism>
<dbReference type="InterPro" id="IPR003660">
    <property type="entry name" value="HAMP_dom"/>
</dbReference>
<keyword evidence="5 10" id="KW-0472">Membrane</keyword>